<name>A0A1M6DHN4_BUTFI</name>
<dbReference type="GO" id="GO:0006935">
    <property type="term" value="P:chemotaxis"/>
    <property type="evidence" value="ECO:0007669"/>
    <property type="project" value="UniProtKB-KW"/>
</dbReference>
<dbReference type="InterPro" id="IPR037257">
    <property type="entry name" value="T2SS_E_N_sf"/>
</dbReference>
<evidence type="ECO:0008006" key="4">
    <source>
        <dbReference type="Google" id="ProtNLM"/>
    </source>
</evidence>
<proteinExistence type="predicted"/>
<reference evidence="3" key="1">
    <citation type="submission" date="2016-11" db="EMBL/GenBank/DDBJ databases">
        <authorList>
            <person name="Varghese N."/>
            <person name="Submissions S."/>
        </authorList>
    </citation>
    <scope>NUCLEOTIDE SEQUENCE [LARGE SCALE GENOMIC DNA]</scope>
    <source>
        <strain evidence="3">DSM 3071</strain>
    </source>
</reference>
<dbReference type="InterPro" id="IPR028976">
    <property type="entry name" value="CheC-like_sf"/>
</dbReference>
<dbReference type="OrthoDB" id="5614404at2"/>
<dbReference type="SUPFAM" id="SSF160246">
    <property type="entry name" value="EspE N-terminal domain-like"/>
    <property type="match status" value="1"/>
</dbReference>
<protein>
    <recommendedName>
        <fullName evidence="4">Chemotaxis phosphatase CheX</fullName>
    </recommendedName>
</protein>
<dbReference type="GeneID" id="89508517"/>
<dbReference type="RefSeq" id="WP_073389716.1">
    <property type="nucleotide sequence ID" value="NZ_FQXK01000038.1"/>
</dbReference>
<organism evidence="2 3">
    <name type="scientific">Butyrivibrio fibrisolvens DSM 3071</name>
    <dbReference type="NCBI Taxonomy" id="1121131"/>
    <lineage>
        <taxon>Bacteria</taxon>
        <taxon>Bacillati</taxon>
        <taxon>Bacillota</taxon>
        <taxon>Clostridia</taxon>
        <taxon>Lachnospirales</taxon>
        <taxon>Lachnospiraceae</taxon>
        <taxon>Butyrivibrio</taxon>
    </lineage>
</organism>
<dbReference type="EMBL" id="FQXK01000038">
    <property type="protein sequence ID" value="SHI72715.1"/>
    <property type="molecule type" value="Genomic_DNA"/>
</dbReference>
<dbReference type="SUPFAM" id="SSF103039">
    <property type="entry name" value="CheC-like"/>
    <property type="match status" value="1"/>
</dbReference>
<evidence type="ECO:0000313" key="2">
    <source>
        <dbReference type="EMBL" id="SHI72715.1"/>
    </source>
</evidence>
<sequence length="295" mass="32842">MFDRMLGNYLVEQGRLTGEQIKQAYEKQAQSRARLGVIAVAEKLMSIPQAEQINSLQASKDKYFGDLAVEMGYLTPEQVTRLLGEQGNAFMAFSQALVDLGFLSLDEISNLSQEYASKHGLMESEIDALKCNDISRIVPIFTKDADEKTVKMLIVAVKNIYRLVDQHVIIGNLEKKSSVSGECVGYQKTIGRDKICNCISGSYSDLQKMAMSYTKEEFIETREDALDALCELINCTNGIYATQESTESEMIDLEPPVYITHFANIKASVVYSLPVYCSNANVFINISDAEKTEIG</sequence>
<dbReference type="STRING" id="1121131.SAMN02745229_03529"/>
<evidence type="ECO:0000256" key="1">
    <source>
        <dbReference type="ARBA" id="ARBA00022500"/>
    </source>
</evidence>
<evidence type="ECO:0000313" key="3">
    <source>
        <dbReference type="Proteomes" id="UP000184278"/>
    </source>
</evidence>
<accession>A0A1M6DHN4</accession>
<dbReference type="Gene3D" id="3.40.1550.10">
    <property type="entry name" value="CheC-like"/>
    <property type="match status" value="1"/>
</dbReference>
<keyword evidence="1" id="KW-0145">Chemotaxis</keyword>
<dbReference type="AlphaFoldDB" id="A0A1M6DHN4"/>
<dbReference type="Proteomes" id="UP000184278">
    <property type="component" value="Unassembled WGS sequence"/>
</dbReference>
<keyword evidence="3" id="KW-1185">Reference proteome</keyword>
<gene>
    <name evidence="2" type="ORF">SAMN02745229_03529</name>
</gene>